<keyword evidence="4 5" id="KW-0472">Membrane</keyword>
<evidence type="ECO:0000256" key="1">
    <source>
        <dbReference type="ARBA" id="ARBA00004141"/>
    </source>
</evidence>
<name>A0AA40AAG4_9PEZI</name>
<feature type="transmembrane region" description="Helical" evidence="5">
    <location>
        <begin position="75"/>
        <end position="98"/>
    </location>
</feature>
<accession>A0AA40AAG4</accession>
<dbReference type="InterPro" id="IPR052649">
    <property type="entry name" value="NCE102-like"/>
</dbReference>
<keyword evidence="2 5" id="KW-0812">Transmembrane</keyword>
<dbReference type="EMBL" id="JAUKTV010000016">
    <property type="protein sequence ID" value="KAK0712292.1"/>
    <property type="molecule type" value="Genomic_DNA"/>
</dbReference>
<organism evidence="7 8">
    <name type="scientific">Apiosordaria backusii</name>
    <dbReference type="NCBI Taxonomy" id="314023"/>
    <lineage>
        <taxon>Eukaryota</taxon>
        <taxon>Fungi</taxon>
        <taxon>Dikarya</taxon>
        <taxon>Ascomycota</taxon>
        <taxon>Pezizomycotina</taxon>
        <taxon>Sordariomycetes</taxon>
        <taxon>Sordariomycetidae</taxon>
        <taxon>Sordariales</taxon>
        <taxon>Lasiosphaeriaceae</taxon>
        <taxon>Apiosordaria</taxon>
    </lineage>
</organism>
<dbReference type="GO" id="GO:0005886">
    <property type="term" value="C:plasma membrane"/>
    <property type="evidence" value="ECO:0007669"/>
    <property type="project" value="TreeGrafter"/>
</dbReference>
<dbReference type="GO" id="GO:0070941">
    <property type="term" value="P:eisosome assembly"/>
    <property type="evidence" value="ECO:0007669"/>
    <property type="project" value="TreeGrafter"/>
</dbReference>
<dbReference type="Pfam" id="PF01284">
    <property type="entry name" value="MARVEL"/>
    <property type="match status" value="1"/>
</dbReference>
<evidence type="ECO:0000256" key="5">
    <source>
        <dbReference type="SAM" id="Phobius"/>
    </source>
</evidence>
<dbReference type="GO" id="GO:0032126">
    <property type="term" value="C:eisosome"/>
    <property type="evidence" value="ECO:0007669"/>
    <property type="project" value="TreeGrafter"/>
</dbReference>
<evidence type="ECO:0000256" key="2">
    <source>
        <dbReference type="ARBA" id="ARBA00022692"/>
    </source>
</evidence>
<reference evidence="7" key="1">
    <citation type="submission" date="2023-06" db="EMBL/GenBank/DDBJ databases">
        <title>Genome-scale phylogeny and comparative genomics of the fungal order Sordariales.</title>
        <authorList>
            <consortium name="Lawrence Berkeley National Laboratory"/>
            <person name="Hensen N."/>
            <person name="Bonometti L."/>
            <person name="Westerberg I."/>
            <person name="Brannstrom I.O."/>
            <person name="Guillou S."/>
            <person name="Cros-Aarteil S."/>
            <person name="Calhoun S."/>
            <person name="Haridas S."/>
            <person name="Kuo A."/>
            <person name="Mondo S."/>
            <person name="Pangilinan J."/>
            <person name="Riley R."/>
            <person name="Labutti K."/>
            <person name="Andreopoulos B."/>
            <person name="Lipzen A."/>
            <person name="Chen C."/>
            <person name="Yanf M."/>
            <person name="Daum C."/>
            <person name="Ng V."/>
            <person name="Clum A."/>
            <person name="Steindorff A."/>
            <person name="Ohm R."/>
            <person name="Martin F."/>
            <person name="Silar P."/>
            <person name="Natvig D."/>
            <person name="Lalanne C."/>
            <person name="Gautier V."/>
            <person name="Ament-Velasquez S.L."/>
            <person name="Kruys A."/>
            <person name="Hutchinson M.I."/>
            <person name="Powell A.J."/>
            <person name="Barry K."/>
            <person name="Miller A.N."/>
            <person name="Grigoriev I.V."/>
            <person name="Debuchy R."/>
            <person name="Gladieux P."/>
            <person name="Thoren M.H."/>
            <person name="Johannesson H."/>
        </authorList>
    </citation>
    <scope>NUCLEOTIDE SEQUENCE</scope>
    <source>
        <strain evidence="7">CBS 540.89</strain>
    </source>
</reference>
<evidence type="ECO:0000313" key="7">
    <source>
        <dbReference type="EMBL" id="KAK0712292.1"/>
    </source>
</evidence>
<comment type="caution">
    <text evidence="7">The sequence shown here is derived from an EMBL/GenBank/DDBJ whole genome shotgun (WGS) entry which is preliminary data.</text>
</comment>
<feature type="transmembrane region" description="Helical" evidence="5">
    <location>
        <begin position="160"/>
        <end position="178"/>
    </location>
</feature>
<gene>
    <name evidence="7" type="ORF">B0T21DRAFT_76245</name>
</gene>
<dbReference type="AlphaFoldDB" id="A0AA40AAG4"/>
<keyword evidence="8" id="KW-1185">Reference proteome</keyword>
<keyword evidence="3 5" id="KW-1133">Transmembrane helix</keyword>
<proteinExistence type="predicted"/>
<dbReference type="Proteomes" id="UP001172159">
    <property type="component" value="Unassembled WGS sequence"/>
</dbReference>
<evidence type="ECO:0000313" key="8">
    <source>
        <dbReference type="Proteomes" id="UP001172159"/>
    </source>
</evidence>
<evidence type="ECO:0000256" key="4">
    <source>
        <dbReference type="ARBA" id="ARBA00023136"/>
    </source>
</evidence>
<protein>
    <submittedName>
        <fullName evidence="7">Marvel domain-containing protein</fullName>
    </submittedName>
</protein>
<feature type="transmembrane region" description="Helical" evidence="5">
    <location>
        <begin position="46"/>
        <end position="68"/>
    </location>
</feature>
<comment type="subcellular location">
    <subcellularLocation>
        <location evidence="1">Membrane</location>
        <topology evidence="1">Multi-pass membrane protein</topology>
    </subcellularLocation>
</comment>
<dbReference type="PANTHER" id="PTHR28165">
    <property type="entry name" value="NON-CLASSICAL EXPORT PROTEIN 2-RELATED"/>
    <property type="match status" value="1"/>
</dbReference>
<evidence type="ECO:0000259" key="6">
    <source>
        <dbReference type="Pfam" id="PF01284"/>
    </source>
</evidence>
<sequence>MEKTKVLTALFRALQLLLSITILALTLAFLKAQVYGDPPTTTKFTVFVASFTIFISVVNLIGTVWWTWLEDLLPVIVLLGLDGVAALLYIAAGIAWAVGLKDTGSCSDEDGMYLNPLFNGGTRDYEGNPLIGLRQPDDTPDSLLGKLQGLCHRATANQSLMFVVGVVFCGGLVGLRWWRHKRGAQKGGYGV</sequence>
<dbReference type="InterPro" id="IPR008253">
    <property type="entry name" value="Marvel"/>
</dbReference>
<evidence type="ECO:0000256" key="3">
    <source>
        <dbReference type="ARBA" id="ARBA00022989"/>
    </source>
</evidence>
<dbReference type="GO" id="GO:0072659">
    <property type="term" value="P:protein localization to plasma membrane"/>
    <property type="evidence" value="ECO:0007669"/>
    <property type="project" value="TreeGrafter"/>
</dbReference>
<feature type="domain" description="MARVEL" evidence="6">
    <location>
        <begin position="7"/>
        <end position="172"/>
    </location>
</feature>
<dbReference type="PANTHER" id="PTHR28165:SF2">
    <property type="entry name" value="MARVEL DOMAIN-CONTAINING PROTEIN"/>
    <property type="match status" value="1"/>
</dbReference>